<feature type="transmembrane region" description="Helical" evidence="1">
    <location>
        <begin position="21"/>
        <end position="39"/>
    </location>
</feature>
<gene>
    <name evidence="2" type="ORF">NC653_016354</name>
</gene>
<keyword evidence="1" id="KW-1133">Transmembrane helix</keyword>
<organism evidence="2 3">
    <name type="scientific">Populus alba x Populus x berolinensis</name>
    <dbReference type="NCBI Taxonomy" id="444605"/>
    <lineage>
        <taxon>Eukaryota</taxon>
        <taxon>Viridiplantae</taxon>
        <taxon>Streptophyta</taxon>
        <taxon>Embryophyta</taxon>
        <taxon>Tracheophyta</taxon>
        <taxon>Spermatophyta</taxon>
        <taxon>Magnoliopsida</taxon>
        <taxon>eudicotyledons</taxon>
        <taxon>Gunneridae</taxon>
        <taxon>Pentapetalae</taxon>
        <taxon>rosids</taxon>
        <taxon>fabids</taxon>
        <taxon>Malpighiales</taxon>
        <taxon>Salicaceae</taxon>
        <taxon>Saliceae</taxon>
        <taxon>Populus</taxon>
    </lineage>
</organism>
<keyword evidence="3" id="KW-1185">Reference proteome</keyword>
<keyword evidence="1" id="KW-0472">Membrane</keyword>
<comment type="caution">
    <text evidence="2">The sequence shown here is derived from an EMBL/GenBank/DDBJ whole genome shotgun (WGS) entry which is preliminary data.</text>
</comment>
<dbReference type="Proteomes" id="UP001164929">
    <property type="component" value="Chromosome 6"/>
</dbReference>
<accession>A0AAD6VZ85</accession>
<name>A0AAD6VZ85_9ROSI</name>
<dbReference type="AlphaFoldDB" id="A0AAD6VZ85"/>
<evidence type="ECO:0000256" key="1">
    <source>
        <dbReference type="SAM" id="Phobius"/>
    </source>
</evidence>
<proteinExistence type="predicted"/>
<keyword evidence="1" id="KW-0812">Transmembrane</keyword>
<sequence>MNSRYAPGPTSPKPRGYRPRQLRAMFFFIIMYIYMYVYIRICTMSAGAILSRLLVHKLVNWNQKEMDPLSCDL</sequence>
<protein>
    <submittedName>
        <fullName evidence="2">Uncharacterized protein</fullName>
    </submittedName>
</protein>
<reference evidence="2" key="1">
    <citation type="journal article" date="2023" name="Mol. Ecol. Resour.">
        <title>Chromosome-level genome assembly of a triploid poplar Populus alba 'Berolinensis'.</title>
        <authorList>
            <person name="Chen S."/>
            <person name="Yu Y."/>
            <person name="Wang X."/>
            <person name="Wang S."/>
            <person name="Zhang T."/>
            <person name="Zhou Y."/>
            <person name="He R."/>
            <person name="Meng N."/>
            <person name="Wang Y."/>
            <person name="Liu W."/>
            <person name="Liu Z."/>
            <person name="Liu J."/>
            <person name="Guo Q."/>
            <person name="Huang H."/>
            <person name="Sederoff R.R."/>
            <person name="Wang G."/>
            <person name="Qu G."/>
            <person name="Chen S."/>
        </authorList>
    </citation>
    <scope>NUCLEOTIDE SEQUENCE</scope>
    <source>
        <strain evidence="2">SC-2020</strain>
    </source>
</reference>
<dbReference type="EMBL" id="JAQIZT010000006">
    <property type="protein sequence ID" value="KAJ6993198.1"/>
    <property type="molecule type" value="Genomic_DNA"/>
</dbReference>
<evidence type="ECO:0000313" key="2">
    <source>
        <dbReference type="EMBL" id="KAJ6993198.1"/>
    </source>
</evidence>
<evidence type="ECO:0000313" key="3">
    <source>
        <dbReference type="Proteomes" id="UP001164929"/>
    </source>
</evidence>